<dbReference type="InterPro" id="IPR032564">
    <property type="entry name" value="DUF4928"/>
</dbReference>
<name>A0A646KD12_STRJU</name>
<sequence>MPGGTDGRPPAERGRGRDPGDGGGGSARPGARSLVRGSARPEGHVNANVMCAGLYMTEFLAAHFPLEPEHYKTRSQVKTAGGRQAQKLLKQHGEQRKFTSEGGRTSRATLDHAQALADLLNAQGAEAGLNEFTELERTALAALLQAWFVARIREDYFGRRRIEAEINPDNPVRTAVAALIEAGRLRGGNTAGAIAQHLVGAKLTMRFPGEEVNVESYTTADVQTGRAGDYQIGDTAIHVTMSPGEKVFLERCADNLSHGYRPRVLVPQDRVAAALQLAENYGMSDRVAIQSIEDFVGTNIEEIGGFSKNGVRDRLRELLTGYNARIDQAEADRSLKIQLPENL</sequence>
<evidence type="ECO:0000313" key="2">
    <source>
        <dbReference type="EMBL" id="MQT00115.1"/>
    </source>
</evidence>
<reference evidence="2 3" key="1">
    <citation type="submission" date="2019-05" db="EMBL/GenBank/DDBJ databases">
        <title>Comparative genomics and metabolomics analyses of clavulanic acid producing Streptomyces species provides insight into specialized metabolism and evolution of beta-lactam biosynthetic gene clusters.</title>
        <authorList>
            <person name="Moore M.A."/>
            <person name="Cruz-Morales P."/>
            <person name="Barona Gomez F."/>
            <person name="Kapil T."/>
        </authorList>
    </citation>
    <scope>NUCLEOTIDE SEQUENCE [LARGE SCALE GENOMIC DNA]</scope>
    <source>
        <strain evidence="2 3">NRRL 5741</strain>
    </source>
</reference>
<gene>
    <name evidence="2" type="ORF">FF041_07730</name>
</gene>
<feature type="compositionally biased region" description="Basic and acidic residues" evidence="1">
    <location>
        <begin position="9"/>
        <end position="20"/>
    </location>
</feature>
<dbReference type="Proteomes" id="UP000419138">
    <property type="component" value="Unassembled WGS sequence"/>
</dbReference>
<dbReference type="AlphaFoldDB" id="A0A646KD12"/>
<protein>
    <submittedName>
        <fullName evidence="2">DUF4928 domain-containing protein</fullName>
    </submittedName>
</protein>
<dbReference type="OrthoDB" id="4351134at2"/>
<feature type="region of interest" description="Disordered" evidence="1">
    <location>
        <begin position="1"/>
        <end position="39"/>
    </location>
</feature>
<keyword evidence="3" id="KW-1185">Reference proteome</keyword>
<evidence type="ECO:0000256" key="1">
    <source>
        <dbReference type="SAM" id="MobiDB-lite"/>
    </source>
</evidence>
<accession>A0A646KD12</accession>
<proteinExistence type="predicted"/>
<dbReference type="Pfam" id="PF16280">
    <property type="entry name" value="DUF4928"/>
    <property type="match status" value="1"/>
</dbReference>
<organism evidence="2 3">
    <name type="scientific">Streptomyces jumonjinensis</name>
    <dbReference type="NCBI Taxonomy" id="1945"/>
    <lineage>
        <taxon>Bacteria</taxon>
        <taxon>Bacillati</taxon>
        <taxon>Actinomycetota</taxon>
        <taxon>Actinomycetes</taxon>
        <taxon>Kitasatosporales</taxon>
        <taxon>Streptomycetaceae</taxon>
        <taxon>Streptomyces</taxon>
    </lineage>
</organism>
<evidence type="ECO:0000313" key="3">
    <source>
        <dbReference type="Proteomes" id="UP000419138"/>
    </source>
</evidence>
<dbReference type="EMBL" id="VCLA01000062">
    <property type="protein sequence ID" value="MQT00115.1"/>
    <property type="molecule type" value="Genomic_DNA"/>
</dbReference>
<comment type="caution">
    <text evidence="2">The sequence shown here is derived from an EMBL/GenBank/DDBJ whole genome shotgun (WGS) entry which is preliminary data.</text>
</comment>